<dbReference type="GO" id="GO:0008757">
    <property type="term" value="F:S-adenosylmethionine-dependent methyltransferase activity"/>
    <property type="evidence" value="ECO:0007669"/>
    <property type="project" value="InterPro"/>
</dbReference>
<dbReference type="Gene3D" id="3.40.50.150">
    <property type="entry name" value="Vaccinia Virus protein VP39"/>
    <property type="match status" value="1"/>
</dbReference>
<comment type="function">
    <text evidence="8">Converts the free carboxyl group of a malonyl-thioester to its methyl ester by transfer of a methyl group from S-adenosyl-L-methionine (SAM). It allows to synthesize pimeloyl-ACP via the fatty acid synthetic pathway.</text>
</comment>
<dbReference type="GO" id="GO:0010340">
    <property type="term" value="F:carboxyl-O-methyltransferase activity"/>
    <property type="evidence" value="ECO:0007669"/>
    <property type="project" value="UniProtKB-UniRule"/>
</dbReference>
<dbReference type="Proteomes" id="UP000813876">
    <property type="component" value="Unassembled WGS sequence"/>
</dbReference>
<dbReference type="SUPFAM" id="SSF53335">
    <property type="entry name" value="S-adenosyl-L-methionine-dependent methyltransferases"/>
    <property type="match status" value="1"/>
</dbReference>
<sequence length="281" mass="31446">MRLLMRPLMLDRLNKPALSIDQLNKQAIANAFGRAAQDYDKSAEFQRQVGRQLLSLMPTLSSVTPMLKVIDLGCGTGYFSAMLHQQGFDVTAADLSAEMLLQAQQRCGSDCQYLQTDAENIVVTDNSYDVAFSNLALQWCDDLSVPLRELQRVVKPDGVILFTTLVEGSLNELKQAWAQVDEKQHVNTFKSQDVITTEIIQSGLMIEVLECQPITVYYPTAMKLMKDLKGIGATHLQQQRQSGLLGRQTFIELERAYDEFRSNNGLLPATYQVCFGVLKNA</sequence>
<evidence type="ECO:0000256" key="1">
    <source>
        <dbReference type="ARBA" id="ARBA00000852"/>
    </source>
</evidence>
<dbReference type="PANTHER" id="PTHR13090">
    <property type="entry name" value="ARGININE-HYDROXYLASE NDUFAF5, MITOCHONDRIAL"/>
    <property type="match status" value="1"/>
</dbReference>
<name>A0AAW4ZQS8_PHOPO</name>
<keyword evidence="4 8" id="KW-0489">Methyltransferase</keyword>
<evidence type="ECO:0000313" key="11">
    <source>
        <dbReference type="Proteomes" id="UP000813876"/>
    </source>
</evidence>
<dbReference type="Pfam" id="PF08241">
    <property type="entry name" value="Methyltransf_11"/>
    <property type="match status" value="1"/>
</dbReference>
<reference evidence="10" key="1">
    <citation type="submission" date="2019-11" db="EMBL/GenBank/DDBJ databases">
        <title>Comparative genomics of photobacteria reveal adaptation to distinct habitats.</title>
        <authorList>
            <person name="Fuertes-Perez S."/>
            <person name="Hilgarth M."/>
            <person name="Vogel R.F."/>
        </authorList>
    </citation>
    <scope>NUCLEOTIDE SEQUENCE</scope>
    <source>
        <strain evidence="10">TMW2.2145</strain>
    </source>
</reference>
<keyword evidence="6 8" id="KW-0949">S-adenosyl-L-methionine</keyword>
<accession>A0AAW4ZQS8</accession>
<dbReference type="EC" id="2.1.1.197" evidence="3 8"/>
<comment type="similarity">
    <text evidence="8">Belongs to the methyltransferase superfamily.</text>
</comment>
<protein>
    <recommendedName>
        <fullName evidence="3 8">Malonyl-[acyl-carrier protein] O-methyltransferase</fullName>
        <shortName evidence="8">Malonyl-ACP O-methyltransferase</shortName>
        <ecNumber evidence="3 8">2.1.1.197</ecNumber>
    </recommendedName>
    <alternativeName>
        <fullName evidence="8">Biotin synthesis protein BioC</fullName>
    </alternativeName>
</protein>
<dbReference type="CDD" id="cd02440">
    <property type="entry name" value="AdoMet_MTases"/>
    <property type="match status" value="1"/>
</dbReference>
<evidence type="ECO:0000256" key="7">
    <source>
        <dbReference type="ARBA" id="ARBA00022756"/>
    </source>
</evidence>
<keyword evidence="5 8" id="KW-0808">Transferase</keyword>
<comment type="pathway">
    <text evidence="2 8">Cofactor biosynthesis; biotin biosynthesis.</text>
</comment>
<dbReference type="EMBL" id="WMCP01000001">
    <property type="protein sequence ID" value="MCF2300232.1"/>
    <property type="molecule type" value="Genomic_DNA"/>
</dbReference>
<proteinExistence type="inferred from homology"/>
<evidence type="ECO:0000256" key="8">
    <source>
        <dbReference type="HAMAP-Rule" id="MF_00835"/>
    </source>
</evidence>
<comment type="catalytic activity">
    <reaction evidence="1 8">
        <text>malonyl-[ACP] + S-adenosyl-L-methionine = malonyl-[ACP] methyl ester + S-adenosyl-L-homocysteine</text>
        <dbReference type="Rhea" id="RHEA:17105"/>
        <dbReference type="Rhea" id="RHEA-COMP:9623"/>
        <dbReference type="Rhea" id="RHEA-COMP:9954"/>
        <dbReference type="ChEBI" id="CHEBI:57856"/>
        <dbReference type="ChEBI" id="CHEBI:59789"/>
        <dbReference type="ChEBI" id="CHEBI:78449"/>
        <dbReference type="ChEBI" id="CHEBI:78845"/>
        <dbReference type="EC" id="2.1.1.197"/>
    </reaction>
</comment>
<evidence type="ECO:0000256" key="3">
    <source>
        <dbReference type="ARBA" id="ARBA00012327"/>
    </source>
</evidence>
<organism evidence="10 11">
    <name type="scientific">Photobacterium phosphoreum</name>
    <dbReference type="NCBI Taxonomy" id="659"/>
    <lineage>
        <taxon>Bacteria</taxon>
        <taxon>Pseudomonadati</taxon>
        <taxon>Pseudomonadota</taxon>
        <taxon>Gammaproteobacteria</taxon>
        <taxon>Vibrionales</taxon>
        <taxon>Vibrionaceae</taxon>
        <taxon>Photobacterium</taxon>
    </lineage>
</organism>
<evidence type="ECO:0000256" key="4">
    <source>
        <dbReference type="ARBA" id="ARBA00022603"/>
    </source>
</evidence>
<dbReference type="GO" id="GO:0102130">
    <property type="term" value="F:malonyl-CoA methyltransferase activity"/>
    <property type="evidence" value="ECO:0007669"/>
    <property type="project" value="UniProtKB-EC"/>
</dbReference>
<dbReference type="PANTHER" id="PTHR13090:SF1">
    <property type="entry name" value="ARGININE-HYDROXYLASE NDUFAF5, MITOCHONDRIAL"/>
    <property type="match status" value="1"/>
</dbReference>
<dbReference type="InterPro" id="IPR050602">
    <property type="entry name" value="Malonyl-ACP_OMT"/>
</dbReference>
<feature type="domain" description="Methyltransferase type 11" evidence="9">
    <location>
        <begin position="71"/>
        <end position="162"/>
    </location>
</feature>
<dbReference type="HAMAP" id="MF_00835">
    <property type="entry name" value="BioC"/>
    <property type="match status" value="1"/>
</dbReference>
<evidence type="ECO:0000259" key="9">
    <source>
        <dbReference type="Pfam" id="PF08241"/>
    </source>
</evidence>
<dbReference type="GO" id="GO:0009102">
    <property type="term" value="P:biotin biosynthetic process"/>
    <property type="evidence" value="ECO:0007669"/>
    <property type="project" value="UniProtKB-UniRule"/>
</dbReference>
<dbReference type="NCBIfam" id="TIGR02072">
    <property type="entry name" value="BioC"/>
    <property type="match status" value="1"/>
</dbReference>
<dbReference type="InterPro" id="IPR011814">
    <property type="entry name" value="BioC"/>
</dbReference>
<evidence type="ECO:0000313" key="10">
    <source>
        <dbReference type="EMBL" id="MCF2300232.1"/>
    </source>
</evidence>
<gene>
    <name evidence="8 10" type="primary">bioC</name>
    <name evidence="10" type="ORF">GLP33_00595</name>
</gene>
<comment type="caution">
    <text evidence="10">The sequence shown here is derived from an EMBL/GenBank/DDBJ whole genome shotgun (WGS) entry which is preliminary data.</text>
</comment>
<keyword evidence="7 8" id="KW-0093">Biotin biosynthesis</keyword>
<dbReference type="AlphaFoldDB" id="A0AAW4ZQS8"/>
<evidence type="ECO:0000256" key="5">
    <source>
        <dbReference type="ARBA" id="ARBA00022679"/>
    </source>
</evidence>
<dbReference type="InterPro" id="IPR013216">
    <property type="entry name" value="Methyltransf_11"/>
</dbReference>
<evidence type="ECO:0000256" key="6">
    <source>
        <dbReference type="ARBA" id="ARBA00022691"/>
    </source>
</evidence>
<dbReference type="InterPro" id="IPR029063">
    <property type="entry name" value="SAM-dependent_MTases_sf"/>
</dbReference>
<evidence type="ECO:0000256" key="2">
    <source>
        <dbReference type="ARBA" id="ARBA00004746"/>
    </source>
</evidence>
<dbReference type="GO" id="GO:0032259">
    <property type="term" value="P:methylation"/>
    <property type="evidence" value="ECO:0007669"/>
    <property type="project" value="UniProtKB-KW"/>
</dbReference>